<dbReference type="Pfam" id="PF01047">
    <property type="entry name" value="MarR"/>
    <property type="match status" value="1"/>
</dbReference>
<keyword evidence="2" id="KW-0238">DNA-binding</keyword>
<dbReference type="SMART" id="SM00347">
    <property type="entry name" value="HTH_MARR"/>
    <property type="match status" value="1"/>
</dbReference>
<dbReference type="PANTHER" id="PTHR33164:SF94">
    <property type="entry name" value="TRANSCRIPTIONAL REGULATORY PROTEIN-RELATED"/>
    <property type="match status" value="1"/>
</dbReference>
<keyword evidence="6" id="KW-1185">Reference proteome</keyword>
<organism evidence="5 6">
    <name type="scientific">Rhodococcus antarcticus</name>
    <dbReference type="NCBI Taxonomy" id="2987751"/>
    <lineage>
        <taxon>Bacteria</taxon>
        <taxon>Bacillati</taxon>
        <taxon>Actinomycetota</taxon>
        <taxon>Actinomycetes</taxon>
        <taxon>Mycobacteriales</taxon>
        <taxon>Nocardiaceae</taxon>
        <taxon>Rhodococcus</taxon>
    </lineage>
</organism>
<accession>A0ABY6P4E5</accession>
<dbReference type="Gene3D" id="1.10.10.10">
    <property type="entry name" value="Winged helix-like DNA-binding domain superfamily/Winged helix DNA-binding domain"/>
    <property type="match status" value="1"/>
</dbReference>
<dbReference type="InterPro" id="IPR036390">
    <property type="entry name" value="WH_DNA-bd_sf"/>
</dbReference>
<evidence type="ECO:0000259" key="4">
    <source>
        <dbReference type="PROSITE" id="PS50995"/>
    </source>
</evidence>
<gene>
    <name evidence="5" type="ORF">RHODO2019_06115</name>
</gene>
<reference evidence="5" key="1">
    <citation type="submission" date="2022-10" db="EMBL/GenBank/DDBJ databases">
        <title>Rhodococcus sp.75.</title>
        <authorList>
            <person name="Sun M."/>
        </authorList>
    </citation>
    <scope>NUCLEOTIDE SEQUENCE</scope>
    <source>
        <strain evidence="5">75</strain>
    </source>
</reference>
<keyword evidence="3" id="KW-0804">Transcription</keyword>
<dbReference type="EMBL" id="CP110615">
    <property type="protein sequence ID" value="UZJ26542.1"/>
    <property type="molecule type" value="Genomic_DNA"/>
</dbReference>
<dbReference type="InterPro" id="IPR023187">
    <property type="entry name" value="Tscrpt_reg_MarR-type_CS"/>
</dbReference>
<proteinExistence type="predicted"/>
<dbReference type="InterPro" id="IPR039422">
    <property type="entry name" value="MarR/SlyA-like"/>
</dbReference>
<evidence type="ECO:0000256" key="3">
    <source>
        <dbReference type="ARBA" id="ARBA00023163"/>
    </source>
</evidence>
<dbReference type="PROSITE" id="PS50995">
    <property type="entry name" value="HTH_MARR_2"/>
    <property type="match status" value="1"/>
</dbReference>
<feature type="domain" description="HTH marR-type" evidence="4">
    <location>
        <begin position="1"/>
        <end position="127"/>
    </location>
</feature>
<dbReference type="PROSITE" id="PS01117">
    <property type="entry name" value="HTH_MARR_1"/>
    <property type="match status" value="1"/>
</dbReference>
<dbReference type="InterPro" id="IPR036388">
    <property type="entry name" value="WH-like_DNA-bd_sf"/>
</dbReference>
<dbReference type="InterPro" id="IPR000835">
    <property type="entry name" value="HTH_MarR-typ"/>
</dbReference>
<evidence type="ECO:0000313" key="5">
    <source>
        <dbReference type="EMBL" id="UZJ26542.1"/>
    </source>
</evidence>
<sequence length="144" mass="15426">MLAARALVAVAARSVVEVEAIVSMSQLRILVLVATRKQVNLGSVATELGVHPSNASRACDRLVEAGLLQRRDSTADRRNLVLELSLRGEALVRSVVENRRAAMQAILSKMSTQDRVELTPALRAFAAAAGENPADAGDARLWLT</sequence>
<dbReference type="PANTHER" id="PTHR33164">
    <property type="entry name" value="TRANSCRIPTIONAL REGULATOR, MARR FAMILY"/>
    <property type="match status" value="1"/>
</dbReference>
<dbReference type="RefSeq" id="WP_265384646.1">
    <property type="nucleotide sequence ID" value="NZ_CP110615.1"/>
</dbReference>
<dbReference type="Proteomes" id="UP001164965">
    <property type="component" value="Chromosome"/>
</dbReference>
<evidence type="ECO:0000313" key="6">
    <source>
        <dbReference type="Proteomes" id="UP001164965"/>
    </source>
</evidence>
<dbReference type="SUPFAM" id="SSF46785">
    <property type="entry name" value="Winged helix' DNA-binding domain"/>
    <property type="match status" value="1"/>
</dbReference>
<keyword evidence="1" id="KW-0805">Transcription regulation</keyword>
<evidence type="ECO:0000256" key="1">
    <source>
        <dbReference type="ARBA" id="ARBA00023015"/>
    </source>
</evidence>
<evidence type="ECO:0000256" key="2">
    <source>
        <dbReference type="ARBA" id="ARBA00023125"/>
    </source>
</evidence>
<protein>
    <submittedName>
        <fullName evidence="5">MarR family transcriptional regulator</fullName>
    </submittedName>
</protein>
<name>A0ABY6P4E5_9NOCA</name>